<dbReference type="SMART" id="SM00862">
    <property type="entry name" value="Trans_reg_C"/>
    <property type="match status" value="1"/>
</dbReference>
<evidence type="ECO:0000256" key="6">
    <source>
        <dbReference type="SAM" id="MobiDB-lite"/>
    </source>
</evidence>
<dbReference type="CDD" id="cd00383">
    <property type="entry name" value="trans_reg_C"/>
    <property type="match status" value="1"/>
</dbReference>
<dbReference type="Pfam" id="PF00486">
    <property type="entry name" value="Trans_reg_C"/>
    <property type="match status" value="1"/>
</dbReference>
<feature type="domain" description="OmpR/PhoB-type" evidence="7">
    <location>
        <begin position="97"/>
        <end position="196"/>
    </location>
</feature>
<feature type="region of interest" description="Disordered" evidence="6">
    <location>
        <begin position="1"/>
        <end position="21"/>
    </location>
</feature>
<evidence type="ECO:0000313" key="9">
    <source>
        <dbReference type="Proteomes" id="UP000722989"/>
    </source>
</evidence>
<evidence type="ECO:0000256" key="1">
    <source>
        <dbReference type="ARBA" id="ARBA00022553"/>
    </source>
</evidence>
<dbReference type="Gene3D" id="1.10.10.10">
    <property type="entry name" value="Winged helix-like DNA-binding domain superfamily/Winged helix DNA-binding domain"/>
    <property type="match status" value="1"/>
</dbReference>
<comment type="caution">
    <text evidence="8">The sequence shown here is derived from an EMBL/GenBank/DDBJ whole genome shotgun (WGS) entry which is preliminary data.</text>
</comment>
<evidence type="ECO:0000259" key="7">
    <source>
        <dbReference type="PROSITE" id="PS51755"/>
    </source>
</evidence>
<dbReference type="InterPro" id="IPR036388">
    <property type="entry name" value="WH-like_DNA-bd_sf"/>
</dbReference>
<evidence type="ECO:0000256" key="2">
    <source>
        <dbReference type="ARBA" id="ARBA00023015"/>
    </source>
</evidence>
<dbReference type="InterPro" id="IPR001867">
    <property type="entry name" value="OmpR/PhoB-type_DNA-bd"/>
</dbReference>
<dbReference type="InterPro" id="IPR016032">
    <property type="entry name" value="Sig_transdc_resp-reg_C-effctor"/>
</dbReference>
<keyword evidence="1" id="KW-0597">Phosphoprotein</keyword>
<gene>
    <name evidence="8" type="ORF">HC031_13845</name>
</gene>
<keyword evidence="9" id="KW-1185">Reference proteome</keyword>
<dbReference type="PROSITE" id="PS51755">
    <property type="entry name" value="OMPR_PHOB"/>
    <property type="match status" value="1"/>
</dbReference>
<keyword evidence="4" id="KW-0804">Transcription</keyword>
<feature type="DNA-binding region" description="OmpR/PhoB-type" evidence="5">
    <location>
        <begin position="97"/>
        <end position="196"/>
    </location>
</feature>
<reference evidence="8 9" key="1">
    <citation type="submission" date="2020-03" db="EMBL/GenBank/DDBJ databases">
        <title>WGS of the type strain of Planosporangium spp.</title>
        <authorList>
            <person name="Thawai C."/>
        </authorList>
    </citation>
    <scope>NUCLEOTIDE SEQUENCE [LARGE SCALE GENOMIC DNA]</scope>
    <source>
        <strain evidence="8 9">TBRC 5610</strain>
    </source>
</reference>
<dbReference type="PANTHER" id="PTHR48111:SF4">
    <property type="entry name" value="DNA-BINDING DUAL TRANSCRIPTIONAL REGULATOR OMPR"/>
    <property type="match status" value="1"/>
</dbReference>
<dbReference type="EMBL" id="JAATVY010000008">
    <property type="protein sequence ID" value="NJC70790.1"/>
    <property type="molecule type" value="Genomic_DNA"/>
</dbReference>
<proteinExistence type="predicted"/>
<accession>A0ABX0Y015</accession>
<dbReference type="Proteomes" id="UP000722989">
    <property type="component" value="Unassembled WGS sequence"/>
</dbReference>
<evidence type="ECO:0000313" key="8">
    <source>
        <dbReference type="EMBL" id="NJC70790.1"/>
    </source>
</evidence>
<evidence type="ECO:0000256" key="5">
    <source>
        <dbReference type="PROSITE-ProRule" id="PRU01091"/>
    </source>
</evidence>
<organism evidence="8 9">
    <name type="scientific">Planosporangium thailandense</name>
    <dbReference type="NCBI Taxonomy" id="765197"/>
    <lineage>
        <taxon>Bacteria</taxon>
        <taxon>Bacillati</taxon>
        <taxon>Actinomycetota</taxon>
        <taxon>Actinomycetes</taxon>
        <taxon>Micromonosporales</taxon>
        <taxon>Micromonosporaceae</taxon>
        <taxon>Planosporangium</taxon>
    </lineage>
</organism>
<keyword evidence="2" id="KW-0805">Transcription regulation</keyword>
<dbReference type="InterPro" id="IPR039420">
    <property type="entry name" value="WalR-like"/>
</dbReference>
<dbReference type="SUPFAM" id="SSF46894">
    <property type="entry name" value="C-terminal effector domain of the bipartite response regulators"/>
    <property type="match status" value="1"/>
</dbReference>
<evidence type="ECO:0000256" key="4">
    <source>
        <dbReference type="ARBA" id="ARBA00023163"/>
    </source>
</evidence>
<keyword evidence="3 5" id="KW-0238">DNA-binding</keyword>
<protein>
    <submittedName>
        <fullName evidence="8">Winged helix-turn-helix transcriptional regulator</fullName>
    </submittedName>
</protein>
<evidence type="ECO:0000256" key="3">
    <source>
        <dbReference type="ARBA" id="ARBA00023125"/>
    </source>
</evidence>
<dbReference type="PANTHER" id="PTHR48111">
    <property type="entry name" value="REGULATOR OF RPOS"/>
    <property type="match status" value="1"/>
</dbReference>
<sequence>MSSALRPPDASTFPRPNPRRPVTIAVEPSTLVVSVQITVARDTPAAEQAFALADRLHALALDGADAPRVSTTVAVVDEPVVDVPVVDVPDSEVFDLAPAILPGPVPQLVLFADRRVALLDGRLLHLTRLEYDLLCYLADNAGRVLTRGQLLRQVWGYAVASGGRTVDVHVRRLRVKLGGRGPVISTVRGIGYRLDRAARVAVIRGPARELS</sequence>
<name>A0ABX0Y015_9ACTN</name>